<evidence type="ECO:0000313" key="2">
    <source>
        <dbReference type="EMBL" id="MBC2651211.1"/>
    </source>
</evidence>
<feature type="domain" description="HTH marR-type" evidence="1">
    <location>
        <begin position="25"/>
        <end position="157"/>
    </location>
</feature>
<protein>
    <submittedName>
        <fullName evidence="2">Winged helix-turn-helix transcriptional regulator</fullName>
    </submittedName>
</protein>
<keyword evidence="3" id="KW-1185">Reference proteome</keyword>
<proteinExistence type="predicted"/>
<dbReference type="SUPFAM" id="SSF46785">
    <property type="entry name" value="Winged helix' DNA-binding domain"/>
    <property type="match status" value="1"/>
</dbReference>
<reference evidence="2 3" key="1">
    <citation type="submission" date="2020-08" db="EMBL/GenBank/DDBJ databases">
        <title>The genome sequence of Novosphingobium flavum 4Y4.</title>
        <authorList>
            <person name="Liu Y."/>
        </authorList>
    </citation>
    <scope>NUCLEOTIDE SEQUENCE [LARGE SCALE GENOMIC DNA]</scope>
    <source>
        <strain evidence="2 3">4Y4</strain>
    </source>
</reference>
<dbReference type="PANTHER" id="PTHR33164">
    <property type="entry name" value="TRANSCRIPTIONAL REGULATOR, MARR FAMILY"/>
    <property type="match status" value="1"/>
</dbReference>
<dbReference type="InterPro" id="IPR036390">
    <property type="entry name" value="WH_DNA-bd_sf"/>
</dbReference>
<dbReference type="Pfam" id="PF12802">
    <property type="entry name" value="MarR_2"/>
    <property type="match status" value="1"/>
</dbReference>
<evidence type="ECO:0000313" key="3">
    <source>
        <dbReference type="Proteomes" id="UP000520156"/>
    </source>
</evidence>
<organism evidence="2 3">
    <name type="scientific">Novosphingobium aerophilum</name>
    <dbReference type="NCBI Taxonomy" id="2839843"/>
    <lineage>
        <taxon>Bacteria</taxon>
        <taxon>Pseudomonadati</taxon>
        <taxon>Pseudomonadota</taxon>
        <taxon>Alphaproteobacteria</taxon>
        <taxon>Sphingomonadales</taxon>
        <taxon>Sphingomonadaceae</taxon>
        <taxon>Novosphingobium</taxon>
    </lineage>
</organism>
<dbReference type="EMBL" id="JACLAU010000005">
    <property type="protein sequence ID" value="MBC2651211.1"/>
    <property type="molecule type" value="Genomic_DNA"/>
</dbReference>
<accession>A0A7X1F6B5</accession>
<sequence>MTRPKEILSPTTPHVEGDDDIGEIRDIVGFHIRLAYGAVYRHFTETFTHLDLTQKQVSVLWLVDLHPDIAQTGLAQLMRMDRATTMAIVNRLQARGYLVRGKSLDDGRKQTLNLTDAGRQMLATAKDAVVEHERWLKSRFTEKEVVSLIEMLTRIHD</sequence>
<dbReference type="InterPro" id="IPR000835">
    <property type="entry name" value="HTH_MarR-typ"/>
</dbReference>
<dbReference type="InterPro" id="IPR036388">
    <property type="entry name" value="WH-like_DNA-bd_sf"/>
</dbReference>
<dbReference type="PROSITE" id="PS50995">
    <property type="entry name" value="HTH_MARR_2"/>
    <property type="match status" value="1"/>
</dbReference>
<comment type="caution">
    <text evidence="2">The sequence shown here is derived from an EMBL/GenBank/DDBJ whole genome shotgun (WGS) entry which is preliminary data.</text>
</comment>
<dbReference type="GO" id="GO:0006950">
    <property type="term" value="P:response to stress"/>
    <property type="evidence" value="ECO:0007669"/>
    <property type="project" value="TreeGrafter"/>
</dbReference>
<dbReference type="RefSeq" id="WP_185682626.1">
    <property type="nucleotide sequence ID" value="NZ_JACLAU010000005.1"/>
</dbReference>
<dbReference type="InterPro" id="IPR039422">
    <property type="entry name" value="MarR/SlyA-like"/>
</dbReference>
<dbReference type="GO" id="GO:0003700">
    <property type="term" value="F:DNA-binding transcription factor activity"/>
    <property type="evidence" value="ECO:0007669"/>
    <property type="project" value="InterPro"/>
</dbReference>
<dbReference type="Proteomes" id="UP000520156">
    <property type="component" value="Unassembled WGS sequence"/>
</dbReference>
<name>A0A7X1F6B5_9SPHN</name>
<evidence type="ECO:0000259" key="1">
    <source>
        <dbReference type="PROSITE" id="PS50995"/>
    </source>
</evidence>
<dbReference type="PANTHER" id="PTHR33164:SF89">
    <property type="entry name" value="MARR FAMILY REGULATORY PROTEIN"/>
    <property type="match status" value="1"/>
</dbReference>
<dbReference type="Gene3D" id="1.10.10.10">
    <property type="entry name" value="Winged helix-like DNA-binding domain superfamily/Winged helix DNA-binding domain"/>
    <property type="match status" value="1"/>
</dbReference>
<dbReference type="AlphaFoldDB" id="A0A7X1F6B5"/>
<dbReference type="SMART" id="SM00347">
    <property type="entry name" value="HTH_MARR"/>
    <property type="match status" value="1"/>
</dbReference>
<dbReference type="PRINTS" id="PR00598">
    <property type="entry name" value="HTHMARR"/>
</dbReference>
<gene>
    <name evidence="2" type="ORF">H7F49_05810</name>
</gene>